<evidence type="ECO:0000313" key="1">
    <source>
        <dbReference type="EMBL" id="PIG82333.1"/>
    </source>
</evidence>
<keyword evidence="2" id="KW-1185">Reference proteome</keyword>
<dbReference type="Proteomes" id="UP000231358">
    <property type="component" value="Unassembled WGS sequence"/>
</dbReference>
<name>A0A2G7FP46_9EURO</name>
<proteinExistence type="predicted"/>
<protein>
    <submittedName>
        <fullName evidence="1">Uncharacterized protein</fullName>
    </submittedName>
</protein>
<sequence>MASSLVPWRLIKQALGQPAVCCPNIDRPSQAQINDTLLLSIQALGLGVEFLAAAVIDRSSRRLATGLSLCVTTCLHYRLPPPGHDSCRKPDCSIPHCCIKWY</sequence>
<organism evidence="1 2">
    <name type="scientific">Aspergillus arachidicola</name>
    <dbReference type="NCBI Taxonomy" id="656916"/>
    <lineage>
        <taxon>Eukaryota</taxon>
        <taxon>Fungi</taxon>
        <taxon>Dikarya</taxon>
        <taxon>Ascomycota</taxon>
        <taxon>Pezizomycotina</taxon>
        <taxon>Eurotiomycetes</taxon>
        <taxon>Eurotiomycetidae</taxon>
        <taxon>Eurotiales</taxon>
        <taxon>Aspergillaceae</taxon>
        <taxon>Aspergillus</taxon>
        <taxon>Aspergillus subgen. Circumdati</taxon>
    </lineage>
</organism>
<dbReference type="EMBL" id="NEXV01000528">
    <property type="protein sequence ID" value="PIG82333.1"/>
    <property type="molecule type" value="Genomic_DNA"/>
</dbReference>
<dbReference type="AlphaFoldDB" id="A0A2G7FP46"/>
<evidence type="ECO:0000313" key="2">
    <source>
        <dbReference type="Proteomes" id="UP000231358"/>
    </source>
</evidence>
<reference evidence="1 2" key="1">
    <citation type="submission" date="2017-05" db="EMBL/GenBank/DDBJ databases">
        <title>Genome sequence for an aflatoxigenic pathogen of Argentinian peanut, Aspergillus arachidicola.</title>
        <authorList>
            <person name="Moore G."/>
            <person name="Beltz S.B."/>
            <person name="Mack B.M."/>
        </authorList>
    </citation>
    <scope>NUCLEOTIDE SEQUENCE [LARGE SCALE GENOMIC DNA]</scope>
    <source>
        <strain evidence="1 2">CBS 117610</strain>
    </source>
</reference>
<accession>A0A2G7FP46</accession>
<comment type="caution">
    <text evidence="1">The sequence shown here is derived from an EMBL/GenBank/DDBJ whole genome shotgun (WGS) entry which is preliminary data.</text>
</comment>
<gene>
    <name evidence="1" type="ORF">AARAC_000104</name>
</gene>